<dbReference type="Proteomes" id="UP000198588">
    <property type="component" value="Unassembled WGS sequence"/>
</dbReference>
<protein>
    <submittedName>
        <fullName evidence="1">Uncharacterized protein</fullName>
    </submittedName>
</protein>
<dbReference type="AlphaFoldDB" id="A0A1G5ZS03"/>
<name>A0A1G5ZS03_9HYPH</name>
<proteinExistence type="predicted"/>
<dbReference type="EMBL" id="FMXM01000026">
    <property type="protein sequence ID" value="SDA97367.1"/>
    <property type="molecule type" value="Genomic_DNA"/>
</dbReference>
<reference evidence="1 2" key="1">
    <citation type="submission" date="2016-10" db="EMBL/GenBank/DDBJ databases">
        <authorList>
            <person name="de Groot N.N."/>
        </authorList>
    </citation>
    <scope>NUCLEOTIDE SEQUENCE [LARGE SCALE GENOMIC DNA]</scope>
    <source>
        <strain evidence="1 2">CGMCC 1.12097</strain>
    </source>
</reference>
<gene>
    <name evidence="1" type="ORF">SAMN02927914_05857</name>
</gene>
<accession>A0A1G5ZS03</accession>
<evidence type="ECO:0000313" key="2">
    <source>
        <dbReference type="Proteomes" id="UP000198588"/>
    </source>
</evidence>
<sequence length="60" mass="6502">MQHFKSSGYCLYSVAIDCLNACESPRFTLLTIDKCVSAEPIASVVNINQNEATVEALVPP</sequence>
<evidence type="ECO:0000313" key="1">
    <source>
        <dbReference type="EMBL" id="SDA97367.1"/>
    </source>
</evidence>
<organism evidence="1 2">
    <name type="scientific">Mesorhizobium qingshengii</name>
    <dbReference type="NCBI Taxonomy" id="1165689"/>
    <lineage>
        <taxon>Bacteria</taxon>
        <taxon>Pseudomonadati</taxon>
        <taxon>Pseudomonadota</taxon>
        <taxon>Alphaproteobacteria</taxon>
        <taxon>Hyphomicrobiales</taxon>
        <taxon>Phyllobacteriaceae</taxon>
        <taxon>Mesorhizobium</taxon>
    </lineage>
</organism>